<accession>A0A6J4VL77</accession>
<proteinExistence type="predicted"/>
<name>A0A6J4VL77_9BACT</name>
<gene>
    <name evidence="1" type="ORF">AVDCRST_MAG19-3967</name>
</gene>
<organism evidence="1">
    <name type="scientific">uncultured Thermomicrobiales bacterium</name>
    <dbReference type="NCBI Taxonomy" id="1645740"/>
    <lineage>
        <taxon>Bacteria</taxon>
        <taxon>Pseudomonadati</taxon>
        <taxon>Thermomicrobiota</taxon>
        <taxon>Thermomicrobia</taxon>
        <taxon>Thermomicrobiales</taxon>
        <taxon>environmental samples</taxon>
    </lineage>
</organism>
<dbReference type="EMBL" id="CADCWL010000222">
    <property type="protein sequence ID" value="CAA9581288.1"/>
    <property type="molecule type" value="Genomic_DNA"/>
</dbReference>
<dbReference type="AlphaFoldDB" id="A0A6J4VL77"/>
<reference evidence="1" key="1">
    <citation type="submission" date="2020-02" db="EMBL/GenBank/DDBJ databases">
        <authorList>
            <person name="Meier V. D."/>
        </authorList>
    </citation>
    <scope>NUCLEOTIDE SEQUENCE</scope>
    <source>
        <strain evidence="1">AVDCRST_MAG19</strain>
    </source>
</reference>
<sequence length="108" mass="9899">MAQDTAAAGNGGTSDASAGGGAIGIGDINSGGNSGGSIAVGNIGGGDDVKVVYDKYGKPVVVDGDDDGAAVAIDGGDVTTSTSLDVSADGGVAISDASGGDGNFAFVS</sequence>
<evidence type="ECO:0000313" key="1">
    <source>
        <dbReference type="EMBL" id="CAA9581288.1"/>
    </source>
</evidence>
<protein>
    <submittedName>
        <fullName evidence="1">Uncharacterized protein</fullName>
    </submittedName>
</protein>